<dbReference type="AlphaFoldDB" id="A0A9X1BAC7"/>
<name>A0A9X1BAC7_9GAMM</name>
<dbReference type="EMBL" id="NRSD01000017">
    <property type="protein sequence ID" value="MBK1645951.1"/>
    <property type="molecule type" value="Genomic_DNA"/>
</dbReference>
<evidence type="ECO:0000313" key="1">
    <source>
        <dbReference type="EMBL" id="MBK1645951.1"/>
    </source>
</evidence>
<keyword evidence="2" id="KW-1185">Reference proteome</keyword>
<sequence length="136" mass="15507">MDISDADRIKLREITFHGIHPDPNQAMTAARFLSGVDGILGADPIAPTLLKVSYDVLVTTLHEIEGALTELGLHLDSRMMCRLKRALYHYTEETLRANCGCPNGLSNCTERVFAKRYELIEHGCRDLRPEHWRRYL</sequence>
<dbReference type="RefSeq" id="WP_200388760.1">
    <property type="nucleotide sequence ID" value="NZ_NRSD01000017.1"/>
</dbReference>
<comment type="caution">
    <text evidence="1">The sequence shown here is derived from an EMBL/GenBank/DDBJ whole genome shotgun (WGS) entry which is preliminary data.</text>
</comment>
<accession>A0A9X1BAC7</accession>
<dbReference type="Proteomes" id="UP001138802">
    <property type="component" value="Unassembled WGS sequence"/>
</dbReference>
<organism evidence="1 2">
    <name type="scientific">Thiocapsa imhoffii</name>
    <dbReference type="NCBI Taxonomy" id="382777"/>
    <lineage>
        <taxon>Bacteria</taxon>
        <taxon>Pseudomonadati</taxon>
        <taxon>Pseudomonadota</taxon>
        <taxon>Gammaproteobacteria</taxon>
        <taxon>Chromatiales</taxon>
        <taxon>Chromatiaceae</taxon>
        <taxon>Thiocapsa</taxon>
    </lineage>
</organism>
<protein>
    <submittedName>
        <fullName evidence="1">Uncharacterized protein</fullName>
    </submittedName>
</protein>
<evidence type="ECO:0000313" key="2">
    <source>
        <dbReference type="Proteomes" id="UP001138802"/>
    </source>
</evidence>
<reference evidence="1 2" key="1">
    <citation type="journal article" date="2020" name="Microorganisms">
        <title>Osmotic Adaptation and Compatible Solute Biosynthesis of Phototrophic Bacteria as Revealed from Genome Analyses.</title>
        <authorList>
            <person name="Imhoff J.F."/>
            <person name="Rahn T."/>
            <person name="Kunzel S."/>
            <person name="Keller A."/>
            <person name="Neulinger S.C."/>
        </authorList>
    </citation>
    <scope>NUCLEOTIDE SEQUENCE [LARGE SCALE GENOMIC DNA]</scope>
    <source>
        <strain evidence="1 2">DSM 21303</strain>
    </source>
</reference>
<proteinExistence type="predicted"/>
<gene>
    <name evidence="1" type="ORF">CKO25_15095</name>
</gene>